<proteinExistence type="predicted"/>
<comment type="caution">
    <text evidence="1">The sequence shown here is derived from an EMBL/GenBank/DDBJ whole genome shotgun (WGS) entry which is preliminary data.</text>
</comment>
<protein>
    <submittedName>
        <fullName evidence="1">Uncharacterized protein</fullName>
    </submittedName>
</protein>
<gene>
    <name evidence="1" type="ORF">SAMN05216235_2089</name>
</gene>
<evidence type="ECO:0000313" key="1">
    <source>
        <dbReference type="EMBL" id="SFK85136.1"/>
    </source>
</evidence>
<sequence>MRCGTKCFVVTVEQKNEIITEEVAARSQIEARKIVRNRYGGDAKVKSLRKR</sequence>
<accession>A0AA94HHS9</accession>
<dbReference type="EMBL" id="FOTB01000004">
    <property type="protein sequence ID" value="SFK85136.1"/>
    <property type="molecule type" value="Genomic_DNA"/>
</dbReference>
<organism evidence="1 2">
    <name type="scientific">Salinicoccus halodurans</name>
    <dbReference type="NCBI Taxonomy" id="407035"/>
    <lineage>
        <taxon>Bacteria</taxon>
        <taxon>Bacillati</taxon>
        <taxon>Bacillota</taxon>
        <taxon>Bacilli</taxon>
        <taxon>Bacillales</taxon>
        <taxon>Staphylococcaceae</taxon>
        <taxon>Salinicoccus</taxon>
    </lineage>
</organism>
<dbReference type="AlphaFoldDB" id="A0AA94HHS9"/>
<dbReference type="RefSeq" id="WP_200795341.1">
    <property type="nucleotide sequence ID" value="NZ_CP011366.1"/>
</dbReference>
<dbReference type="Proteomes" id="UP000183090">
    <property type="component" value="Unassembled WGS sequence"/>
</dbReference>
<reference evidence="1 2" key="1">
    <citation type="submission" date="2016-10" db="EMBL/GenBank/DDBJ databases">
        <authorList>
            <person name="Varghese N."/>
            <person name="Submissions S."/>
        </authorList>
    </citation>
    <scope>NUCLEOTIDE SEQUENCE [LARGE SCALE GENOMIC DNA]</scope>
    <source>
        <strain evidence="1 2">CGMCC 1.6501</strain>
    </source>
</reference>
<name>A0AA94HHS9_9STAP</name>
<evidence type="ECO:0000313" key="2">
    <source>
        <dbReference type="Proteomes" id="UP000183090"/>
    </source>
</evidence>